<evidence type="ECO:0000256" key="3">
    <source>
        <dbReference type="ARBA" id="ARBA00022737"/>
    </source>
</evidence>
<dbReference type="InterPro" id="IPR015943">
    <property type="entry name" value="WD40/YVTN_repeat-like_dom_sf"/>
</dbReference>
<dbReference type="PROSITE" id="PS50294">
    <property type="entry name" value="WD_REPEATS_REGION"/>
    <property type="match status" value="1"/>
</dbReference>
<dbReference type="InterPro" id="IPR051243">
    <property type="entry name" value="PcG_WD-repeat"/>
</dbReference>
<evidence type="ECO:0000256" key="5">
    <source>
        <dbReference type="ARBA" id="ARBA00023163"/>
    </source>
</evidence>
<dbReference type="InterPro" id="IPR001680">
    <property type="entry name" value="WD40_rpt"/>
</dbReference>
<dbReference type="PROSITE" id="PS50082">
    <property type="entry name" value="WD_REPEATS_2"/>
    <property type="match status" value="2"/>
</dbReference>
<dbReference type="STRING" id="230819.A0A5C3LNM8"/>
<keyword evidence="8" id="KW-1185">Reference proteome</keyword>
<reference evidence="7 8" key="1">
    <citation type="journal article" date="2019" name="Nat. Ecol. Evol.">
        <title>Megaphylogeny resolves global patterns of mushroom evolution.</title>
        <authorList>
            <person name="Varga T."/>
            <person name="Krizsan K."/>
            <person name="Foldi C."/>
            <person name="Dima B."/>
            <person name="Sanchez-Garcia M."/>
            <person name="Sanchez-Ramirez S."/>
            <person name="Szollosi G.J."/>
            <person name="Szarkandi J.G."/>
            <person name="Papp V."/>
            <person name="Albert L."/>
            <person name="Andreopoulos W."/>
            <person name="Angelini C."/>
            <person name="Antonin V."/>
            <person name="Barry K.W."/>
            <person name="Bougher N.L."/>
            <person name="Buchanan P."/>
            <person name="Buyck B."/>
            <person name="Bense V."/>
            <person name="Catcheside P."/>
            <person name="Chovatia M."/>
            <person name="Cooper J."/>
            <person name="Damon W."/>
            <person name="Desjardin D."/>
            <person name="Finy P."/>
            <person name="Geml J."/>
            <person name="Haridas S."/>
            <person name="Hughes K."/>
            <person name="Justo A."/>
            <person name="Karasinski D."/>
            <person name="Kautmanova I."/>
            <person name="Kiss B."/>
            <person name="Kocsube S."/>
            <person name="Kotiranta H."/>
            <person name="LaButti K.M."/>
            <person name="Lechner B.E."/>
            <person name="Liimatainen K."/>
            <person name="Lipzen A."/>
            <person name="Lukacs Z."/>
            <person name="Mihaltcheva S."/>
            <person name="Morgado L.N."/>
            <person name="Niskanen T."/>
            <person name="Noordeloos M.E."/>
            <person name="Ohm R.A."/>
            <person name="Ortiz-Santana B."/>
            <person name="Ovrebo C."/>
            <person name="Racz N."/>
            <person name="Riley R."/>
            <person name="Savchenko A."/>
            <person name="Shiryaev A."/>
            <person name="Soop K."/>
            <person name="Spirin V."/>
            <person name="Szebenyi C."/>
            <person name="Tomsovsky M."/>
            <person name="Tulloss R.E."/>
            <person name="Uehling J."/>
            <person name="Grigoriev I.V."/>
            <person name="Vagvolgyi C."/>
            <person name="Papp T."/>
            <person name="Martin F.M."/>
            <person name="Miettinen O."/>
            <person name="Hibbett D.S."/>
            <person name="Nagy L.G."/>
        </authorList>
    </citation>
    <scope>NUCLEOTIDE SEQUENCE [LARGE SCALE GENOMIC DNA]</scope>
    <source>
        <strain evidence="7 8">CBS 121175</strain>
    </source>
</reference>
<name>A0A5C3LNM8_COPMA</name>
<dbReference type="SUPFAM" id="SSF50978">
    <property type="entry name" value="WD40 repeat-like"/>
    <property type="match status" value="1"/>
</dbReference>
<gene>
    <name evidence="7" type="ORF">FA15DRAFT_751381</name>
</gene>
<evidence type="ECO:0000256" key="1">
    <source>
        <dbReference type="ARBA" id="ARBA00008075"/>
    </source>
</evidence>
<dbReference type="Pfam" id="PF00400">
    <property type="entry name" value="WD40"/>
    <property type="match status" value="2"/>
</dbReference>
<protein>
    <recommendedName>
        <fullName evidence="9">WD40 repeat-like protein</fullName>
    </recommendedName>
</protein>
<evidence type="ECO:0000256" key="4">
    <source>
        <dbReference type="ARBA" id="ARBA00023015"/>
    </source>
</evidence>
<keyword evidence="5" id="KW-0804">Transcription</keyword>
<dbReference type="InterPro" id="IPR036322">
    <property type="entry name" value="WD40_repeat_dom_sf"/>
</dbReference>
<dbReference type="EMBL" id="ML210146">
    <property type="protein sequence ID" value="TFK30321.1"/>
    <property type="molecule type" value="Genomic_DNA"/>
</dbReference>
<evidence type="ECO:0000313" key="7">
    <source>
        <dbReference type="EMBL" id="TFK30321.1"/>
    </source>
</evidence>
<comment type="similarity">
    <text evidence="1">Belongs to the WD repeat ESC family.</text>
</comment>
<dbReference type="OrthoDB" id="7318948at2759"/>
<evidence type="ECO:0000313" key="8">
    <source>
        <dbReference type="Proteomes" id="UP000307440"/>
    </source>
</evidence>
<dbReference type="Gene3D" id="2.130.10.10">
    <property type="entry name" value="YVTN repeat-like/Quinoprotein amine dehydrogenase"/>
    <property type="match status" value="1"/>
</dbReference>
<keyword evidence="3" id="KW-0677">Repeat</keyword>
<keyword evidence="2 6" id="KW-0853">WD repeat</keyword>
<sequence length="519" mass="57496">MSASNQDPWFRNLRLEPPFRLSKRISSTQSSANFRSVACFPWNKRSIETFWPGNLAEQHASPWAKIVDKYWDAVAVGAEDCQPLEPLIEADKICLAWTVVHSAPTQPLLVFSRGSLLYIYSFEQAGIAGYLRGHGGAITSIEVHPTRKFLVCTTSRDHSARIYDLAQTPALGPSNPHWPPMPKGTMSLAGPAHGLHMNQPEGSGIGRCITVLMGGRSGGHNGAVLGAAFHRHLPLIATCGMDRTVKIWAIRANRKETEEHIIREDKPLFSTGRIHKARVLSVAWLQDDVLVSHSAAAFMRKEPGSNKRKETYFEPGQMAVWRWLGMNRFFPPGFEDKQRDMPLRGCVSDYQDSSSFKIITVYAYDSVQDQLIVPQVSVFQSPTLDPLLFSTIPGAREFLITNIAILEPRKMPSFAEAFPHLVREMEAGGSGLETVTERLRIGGNELGDSDAEDEPLPPAIKIPSHTFEPATLRQASWPVLLRDDDKATLNCTCMAFGGRCIVGVGSKGTLWVWTLKQGV</sequence>
<dbReference type="Proteomes" id="UP000307440">
    <property type="component" value="Unassembled WGS sequence"/>
</dbReference>
<evidence type="ECO:0000256" key="6">
    <source>
        <dbReference type="PROSITE-ProRule" id="PRU00221"/>
    </source>
</evidence>
<feature type="repeat" description="WD" evidence="6">
    <location>
        <begin position="131"/>
        <end position="165"/>
    </location>
</feature>
<dbReference type="AlphaFoldDB" id="A0A5C3LNM8"/>
<organism evidence="7 8">
    <name type="scientific">Coprinopsis marcescibilis</name>
    <name type="common">Agaric fungus</name>
    <name type="synonym">Psathyrella marcescibilis</name>
    <dbReference type="NCBI Taxonomy" id="230819"/>
    <lineage>
        <taxon>Eukaryota</taxon>
        <taxon>Fungi</taxon>
        <taxon>Dikarya</taxon>
        <taxon>Basidiomycota</taxon>
        <taxon>Agaricomycotina</taxon>
        <taxon>Agaricomycetes</taxon>
        <taxon>Agaricomycetidae</taxon>
        <taxon>Agaricales</taxon>
        <taxon>Agaricineae</taxon>
        <taxon>Psathyrellaceae</taxon>
        <taxon>Coprinopsis</taxon>
    </lineage>
</organism>
<proteinExistence type="inferred from homology"/>
<evidence type="ECO:0008006" key="9">
    <source>
        <dbReference type="Google" id="ProtNLM"/>
    </source>
</evidence>
<dbReference type="SMART" id="SM00320">
    <property type="entry name" value="WD40"/>
    <property type="match status" value="3"/>
</dbReference>
<feature type="repeat" description="WD" evidence="6">
    <location>
        <begin position="217"/>
        <end position="258"/>
    </location>
</feature>
<dbReference type="PANTHER" id="PTHR10253">
    <property type="entry name" value="POLYCOMB PROTEIN"/>
    <property type="match status" value="1"/>
</dbReference>
<evidence type="ECO:0000256" key="2">
    <source>
        <dbReference type="ARBA" id="ARBA00022574"/>
    </source>
</evidence>
<accession>A0A5C3LNM8</accession>
<keyword evidence="4" id="KW-0805">Transcription regulation</keyword>